<dbReference type="Gene3D" id="1.20.1740.10">
    <property type="entry name" value="Amino acid/polyamine transporter I"/>
    <property type="match status" value="1"/>
</dbReference>
<reference evidence="2 3" key="1">
    <citation type="submission" date="2019-07" db="EMBL/GenBank/DDBJ databases">
        <title>Genomics analysis of Aphanomyces spp. identifies a new class of oomycete effector associated with host adaptation.</title>
        <authorList>
            <person name="Gaulin E."/>
        </authorList>
    </citation>
    <scope>NUCLEOTIDE SEQUENCE [LARGE SCALE GENOMIC DNA]</scope>
    <source>
        <strain evidence="2 3">ATCC 201684</strain>
    </source>
</reference>
<evidence type="ECO:0008006" key="4">
    <source>
        <dbReference type="Google" id="ProtNLM"/>
    </source>
</evidence>
<accession>A0A6G0WD00</accession>
<name>A0A6G0WD00_9STRA</name>
<keyword evidence="1" id="KW-0472">Membrane</keyword>
<protein>
    <recommendedName>
        <fullName evidence="4">Amino acid permease/ SLC12A domain-containing protein</fullName>
    </recommendedName>
</protein>
<evidence type="ECO:0000313" key="2">
    <source>
        <dbReference type="EMBL" id="KAF0725160.1"/>
    </source>
</evidence>
<keyword evidence="3" id="KW-1185">Reference proteome</keyword>
<feature type="transmembrane region" description="Helical" evidence="1">
    <location>
        <begin position="87"/>
        <end position="106"/>
    </location>
</feature>
<dbReference type="EMBL" id="VJMJ01000249">
    <property type="protein sequence ID" value="KAF0725160.1"/>
    <property type="molecule type" value="Genomic_DNA"/>
</dbReference>
<feature type="transmembrane region" description="Helical" evidence="1">
    <location>
        <begin position="140"/>
        <end position="158"/>
    </location>
</feature>
<dbReference type="AlphaFoldDB" id="A0A6G0WD00"/>
<gene>
    <name evidence="2" type="ORF">Ae201684_016312</name>
</gene>
<keyword evidence="1" id="KW-1133">Transmembrane helix</keyword>
<feature type="transmembrane region" description="Helical" evidence="1">
    <location>
        <begin position="112"/>
        <end position="128"/>
    </location>
</feature>
<sequence length="275" mass="30521">MVAYINVFCALPPGFDALPTVFAILNGLFDQLFNISDDMATLLTLPSIWAGIPGLVLCSSNIIASMSESKLLGIDLHERHATFETPARALVFTCSFMLVLCFIMLYSPTGSAVLLAISSLLTYLVYISQGVGYIFLKRRAVFSALVFSFCAISSVAVKDTDVECLVLASCLVLLLSLYYQCYAKSRQTISEDERKLLFFVHIANKNNARRRHTLHSLLKRWLKYVPTTVSYKSPSKARPTSAKVYIANSKKSIAKAAKDAKHNVDRRIDSLSKIQ</sequence>
<dbReference type="VEuPathDB" id="FungiDB:AeMF1_016638"/>
<keyword evidence="1" id="KW-0812">Transmembrane</keyword>
<evidence type="ECO:0000256" key="1">
    <source>
        <dbReference type="SAM" id="Phobius"/>
    </source>
</evidence>
<dbReference type="Proteomes" id="UP000481153">
    <property type="component" value="Unassembled WGS sequence"/>
</dbReference>
<organism evidence="2 3">
    <name type="scientific">Aphanomyces euteiches</name>
    <dbReference type="NCBI Taxonomy" id="100861"/>
    <lineage>
        <taxon>Eukaryota</taxon>
        <taxon>Sar</taxon>
        <taxon>Stramenopiles</taxon>
        <taxon>Oomycota</taxon>
        <taxon>Saprolegniomycetes</taxon>
        <taxon>Saprolegniales</taxon>
        <taxon>Verrucalvaceae</taxon>
        <taxon>Aphanomyces</taxon>
    </lineage>
</organism>
<proteinExistence type="predicted"/>
<evidence type="ECO:0000313" key="3">
    <source>
        <dbReference type="Proteomes" id="UP000481153"/>
    </source>
</evidence>
<comment type="caution">
    <text evidence="2">The sequence shown here is derived from an EMBL/GenBank/DDBJ whole genome shotgun (WGS) entry which is preliminary data.</text>
</comment>
<feature type="transmembrane region" description="Helical" evidence="1">
    <location>
        <begin position="48"/>
        <end position="66"/>
    </location>
</feature>
<feature type="transmembrane region" description="Helical" evidence="1">
    <location>
        <begin position="164"/>
        <end position="182"/>
    </location>
</feature>